<reference evidence="2" key="1">
    <citation type="submission" date="2021-03" db="EMBL/GenBank/DDBJ databases">
        <title>Draft genome sequence of rust myrtle Austropuccinia psidii MF-1, a brazilian biotype.</title>
        <authorList>
            <person name="Quecine M.C."/>
            <person name="Pachon D.M.R."/>
            <person name="Bonatelli M.L."/>
            <person name="Correr F.H."/>
            <person name="Franceschini L.M."/>
            <person name="Leite T.F."/>
            <person name="Margarido G.R.A."/>
            <person name="Almeida C.A."/>
            <person name="Ferrarezi J.A."/>
            <person name="Labate C.A."/>
        </authorList>
    </citation>
    <scope>NUCLEOTIDE SEQUENCE</scope>
    <source>
        <strain evidence="2">MF-1</strain>
    </source>
</reference>
<organism evidence="2 3">
    <name type="scientific">Austropuccinia psidii MF-1</name>
    <dbReference type="NCBI Taxonomy" id="1389203"/>
    <lineage>
        <taxon>Eukaryota</taxon>
        <taxon>Fungi</taxon>
        <taxon>Dikarya</taxon>
        <taxon>Basidiomycota</taxon>
        <taxon>Pucciniomycotina</taxon>
        <taxon>Pucciniomycetes</taxon>
        <taxon>Pucciniales</taxon>
        <taxon>Sphaerophragmiaceae</taxon>
        <taxon>Austropuccinia</taxon>
    </lineage>
</organism>
<accession>A0A9Q3PRJ2</accession>
<evidence type="ECO:0000256" key="1">
    <source>
        <dbReference type="SAM" id="MobiDB-lite"/>
    </source>
</evidence>
<feature type="region of interest" description="Disordered" evidence="1">
    <location>
        <begin position="1"/>
        <end position="23"/>
    </location>
</feature>
<feature type="region of interest" description="Disordered" evidence="1">
    <location>
        <begin position="42"/>
        <end position="107"/>
    </location>
</feature>
<gene>
    <name evidence="2" type="ORF">O181_111174</name>
</gene>
<sequence>MRLPNHNFHAQPTAGSSSCQPDFQPMQNAMLECDELIAQLLQEAEDKEQAKENPWGSNNHKTDKGKGRRISFEYQVRNTPKASSGTRKSQQTRSTQRPQARPVSSVRHNPIQMLMQDAPPDFKYTKVRNCLQLFQIQLANEVKKCI</sequence>
<feature type="compositionally biased region" description="Polar residues" evidence="1">
    <location>
        <begin position="8"/>
        <end position="23"/>
    </location>
</feature>
<dbReference type="Proteomes" id="UP000765509">
    <property type="component" value="Unassembled WGS sequence"/>
</dbReference>
<dbReference type="EMBL" id="AVOT02088209">
    <property type="protein sequence ID" value="MBW0571459.1"/>
    <property type="molecule type" value="Genomic_DNA"/>
</dbReference>
<evidence type="ECO:0000313" key="2">
    <source>
        <dbReference type="EMBL" id="MBW0571459.1"/>
    </source>
</evidence>
<protein>
    <submittedName>
        <fullName evidence="2">Uncharacterized protein</fullName>
    </submittedName>
</protein>
<name>A0A9Q3PRJ2_9BASI</name>
<proteinExistence type="predicted"/>
<evidence type="ECO:0000313" key="3">
    <source>
        <dbReference type="Proteomes" id="UP000765509"/>
    </source>
</evidence>
<comment type="caution">
    <text evidence="2">The sequence shown here is derived from an EMBL/GenBank/DDBJ whole genome shotgun (WGS) entry which is preliminary data.</text>
</comment>
<dbReference type="PROSITE" id="PS51257">
    <property type="entry name" value="PROKAR_LIPOPROTEIN"/>
    <property type="match status" value="1"/>
</dbReference>
<keyword evidence="3" id="KW-1185">Reference proteome</keyword>
<feature type="compositionally biased region" description="Polar residues" evidence="1">
    <location>
        <begin position="76"/>
        <end position="98"/>
    </location>
</feature>
<dbReference type="AlphaFoldDB" id="A0A9Q3PRJ2"/>